<sequence length="198" mass="22652">MFSSSFDENHANYQPYYGWNRANSNEYSTHVPSAVPIIPVTFVSPRFSQFPNHGQFNNTMTYEGEAPQHMHSQHQQHQHAPQAHKGRVHFAEHDIITDHAPQARKGRVHFAEHDTITEIMDGKDGRLEVHQESIDAEADGFIRLKHKNFELSKWETFKGTDDLAPAQTLVSWRHQQSHKNPKVIESILSTGLGLAQLE</sequence>
<dbReference type="EMBL" id="JAUIZM010000009">
    <property type="protein sequence ID" value="KAK1363164.1"/>
    <property type="molecule type" value="Genomic_DNA"/>
</dbReference>
<dbReference type="PANTHER" id="PTHR38224:SF1">
    <property type="entry name" value="PHLOEM SPECIFIC PROTEIN"/>
    <property type="match status" value="1"/>
</dbReference>
<evidence type="ECO:0000313" key="1">
    <source>
        <dbReference type="EMBL" id="KAK1363164.1"/>
    </source>
</evidence>
<reference evidence="1" key="1">
    <citation type="submission" date="2023-02" db="EMBL/GenBank/DDBJ databases">
        <title>Genome of toxic invasive species Heracleum sosnowskyi carries increased number of genes despite the absence of recent whole-genome duplications.</title>
        <authorList>
            <person name="Schelkunov M."/>
            <person name="Shtratnikova V."/>
            <person name="Makarenko M."/>
            <person name="Klepikova A."/>
            <person name="Omelchenko D."/>
            <person name="Novikova G."/>
            <person name="Obukhova E."/>
            <person name="Bogdanov V."/>
            <person name="Penin A."/>
            <person name="Logacheva M."/>
        </authorList>
    </citation>
    <scope>NUCLEOTIDE SEQUENCE</scope>
    <source>
        <strain evidence="1">Hsosn_3</strain>
        <tissue evidence="1">Leaf</tissue>
    </source>
</reference>
<organism evidence="1 2">
    <name type="scientific">Heracleum sosnowskyi</name>
    <dbReference type="NCBI Taxonomy" id="360622"/>
    <lineage>
        <taxon>Eukaryota</taxon>
        <taxon>Viridiplantae</taxon>
        <taxon>Streptophyta</taxon>
        <taxon>Embryophyta</taxon>
        <taxon>Tracheophyta</taxon>
        <taxon>Spermatophyta</taxon>
        <taxon>Magnoliopsida</taxon>
        <taxon>eudicotyledons</taxon>
        <taxon>Gunneridae</taxon>
        <taxon>Pentapetalae</taxon>
        <taxon>asterids</taxon>
        <taxon>campanulids</taxon>
        <taxon>Apiales</taxon>
        <taxon>Apiaceae</taxon>
        <taxon>Apioideae</taxon>
        <taxon>apioid superclade</taxon>
        <taxon>Tordylieae</taxon>
        <taxon>Tordyliinae</taxon>
        <taxon>Heracleum</taxon>
    </lineage>
</organism>
<dbReference type="PANTHER" id="PTHR38224">
    <property type="entry name" value="PHLOEM SPECIFIC PROTEIN"/>
    <property type="match status" value="1"/>
</dbReference>
<dbReference type="AlphaFoldDB" id="A0AAD8HB75"/>
<proteinExistence type="predicted"/>
<protein>
    <submittedName>
        <fullName evidence="1">Uncharacterized protein</fullName>
    </submittedName>
</protein>
<keyword evidence="2" id="KW-1185">Reference proteome</keyword>
<evidence type="ECO:0000313" key="2">
    <source>
        <dbReference type="Proteomes" id="UP001237642"/>
    </source>
</evidence>
<accession>A0AAD8HB75</accession>
<gene>
    <name evidence="1" type="ORF">POM88_038725</name>
</gene>
<dbReference type="Proteomes" id="UP001237642">
    <property type="component" value="Unassembled WGS sequence"/>
</dbReference>
<comment type="caution">
    <text evidence="1">The sequence shown here is derived from an EMBL/GenBank/DDBJ whole genome shotgun (WGS) entry which is preliminary data.</text>
</comment>
<reference evidence="1" key="2">
    <citation type="submission" date="2023-05" db="EMBL/GenBank/DDBJ databases">
        <authorList>
            <person name="Schelkunov M.I."/>
        </authorList>
    </citation>
    <scope>NUCLEOTIDE SEQUENCE</scope>
    <source>
        <strain evidence="1">Hsosn_3</strain>
        <tissue evidence="1">Leaf</tissue>
    </source>
</reference>
<name>A0AAD8HB75_9APIA</name>